<comment type="caution">
    <text evidence="1">The sequence shown here is derived from an EMBL/GenBank/DDBJ whole genome shotgun (WGS) entry which is preliminary data.</text>
</comment>
<evidence type="ECO:0000313" key="1">
    <source>
        <dbReference type="EMBL" id="KAI8557256.1"/>
    </source>
</evidence>
<keyword evidence="2" id="KW-1185">Reference proteome</keyword>
<accession>A0ACC0NWI0</accession>
<proteinExistence type="predicted"/>
<protein>
    <submittedName>
        <fullName evidence="1">Uncharacterized protein</fullName>
    </submittedName>
</protein>
<sequence length="505" mass="56126">MEDDKKKKKNKKKKNKQTKTPGDVVHGVGESIDTDQNHVSQENHENQVLVTADVHIDEPKTDLDLDSYSANGTDGSSLAEAEKLYWMDKEVGLEERIREVQKENDIHIQKEARLYDVQATLEETIARLQKENCAQVEKGASLEMKLLQLENENDSWLQKEVSFEGEISKLIEETASLSLKGVSFEEKIKQLERERVSSVQKENSMEDTIARLNGENTRLQVQVLNGWSSEGHRPLGPCLLLKPKYIEIKAWQVMELEESRNSLLQENLRLTEIISGMQSQIQSLEKSIVSSCASPVALMDASGSENVNSQMEAASQLVEKLVAENEELVEKVNELCVELDLQGVTAELSPAVGSVSEFGETTAASGDRIDSEKHIPITEERNGEDDANAKDIAHVADSMSELSEKTSLSGKRIKSQENVSGQNGEYIYNNGASVIQNSPPDTIDSEEIVQIPLDEKEIGDPQLPPTHNDEKTDVPLTDAPLIGAPFRFISFMARYVSGADLVNKR</sequence>
<dbReference type="Proteomes" id="UP001062846">
    <property type="component" value="Chromosome 5"/>
</dbReference>
<name>A0ACC0NWI0_RHOML</name>
<gene>
    <name evidence="1" type="ORF">RHMOL_Rhmol05G0322000</name>
</gene>
<evidence type="ECO:0000313" key="2">
    <source>
        <dbReference type="Proteomes" id="UP001062846"/>
    </source>
</evidence>
<organism evidence="1 2">
    <name type="scientific">Rhododendron molle</name>
    <name type="common">Chinese azalea</name>
    <name type="synonym">Azalea mollis</name>
    <dbReference type="NCBI Taxonomy" id="49168"/>
    <lineage>
        <taxon>Eukaryota</taxon>
        <taxon>Viridiplantae</taxon>
        <taxon>Streptophyta</taxon>
        <taxon>Embryophyta</taxon>
        <taxon>Tracheophyta</taxon>
        <taxon>Spermatophyta</taxon>
        <taxon>Magnoliopsida</taxon>
        <taxon>eudicotyledons</taxon>
        <taxon>Gunneridae</taxon>
        <taxon>Pentapetalae</taxon>
        <taxon>asterids</taxon>
        <taxon>Ericales</taxon>
        <taxon>Ericaceae</taxon>
        <taxon>Ericoideae</taxon>
        <taxon>Rhodoreae</taxon>
        <taxon>Rhododendron</taxon>
    </lineage>
</organism>
<reference evidence="1" key="1">
    <citation type="submission" date="2022-02" db="EMBL/GenBank/DDBJ databases">
        <title>Plant Genome Project.</title>
        <authorList>
            <person name="Zhang R.-G."/>
        </authorList>
    </citation>
    <scope>NUCLEOTIDE SEQUENCE</scope>
    <source>
        <strain evidence="1">AT1</strain>
    </source>
</reference>
<dbReference type="EMBL" id="CM046392">
    <property type="protein sequence ID" value="KAI8557256.1"/>
    <property type="molecule type" value="Genomic_DNA"/>
</dbReference>